<dbReference type="EMBL" id="LR797133">
    <property type="protein sequence ID" value="CAB4189350.1"/>
    <property type="molecule type" value="Genomic_DNA"/>
</dbReference>
<proteinExistence type="predicted"/>
<sequence length="136" mass="14203">MCVLVQPEAVAGRDGAVAEEDGLVARRRAIQVELGARDHALAERGGSRADGDLLAAHVLLAHSLIPFSRPLSGVLVKVAVLPHLTTIARSTWLVGASALILRGPLRVSSLSFLKMSMNPPTNATGSRAEARLPAAT</sequence>
<evidence type="ECO:0000313" key="1">
    <source>
        <dbReference type="EMBL" id="CAB4144637.1"/>
    </source>
</evidence>
<gene>
    <name evidence="2" type="ORF">UFOVP1185_40</name>
    <name evidence="1" type="ORF">UFOVP461_45</name>
</gene>
<reference evidence="1" key="1">
    <citation type="submission" date="2020-04" db="EMBL/GenBank/DDBJ databases">
        <authorList>
            <person name="Chiriac C."/>
            <person name="Salcher M."/>
            <person name="Ghai R."/>
            <person name="Kavagutti S V."/>
        </authorList>
    </citation>
    <scope>NUCLEOTIDE SEQUENCE</scope>
</reference>
<organism evidence="1">
    <name type="scientific">uncultured Caudovirales phage</name>
    <dbReference type="NCBI Taxonomy" id="2100421"/>
    <lineage>
        <taxon>Viruses</taxon>
        <taxon>Duplodnaviria</taxon>
        <taxon>Heunggongvirae</taxon>
        <taxon>Uroviricota</taxon>
        <taxon>Caudoviricetes</taxon>
        <taxon>Peduoviridae</taxon>
        <taxon>Maltschvirus</taxon>
        <taxon>Maltschvirus maltsch</taxon>
    </lineage>
</organism>
<accession>A0A6J5MFN0</accession>
<dbReference type="EMBL" id="LR796425">
    <property type="protein sequence ID" value="CAB4144637.1"/>
    <property type="molecule type" value="Genomic_DNA"/>
</dbReference>
<name>A0A6J5MFN0_9CAUD</name>
<protein>
    <submittedName>
        <fullName evidence="1">Uncharacterized protein</fullName>
    </submittedName>
</protein>
<evidence type="ECO:0000313" key="2">
    <source>
        <dbReference type="EMBL" id="CAB4189350.1"/>
    </source>
</evidence>